<feature type="region of interest" description="Disordered" evidence="1">
    <location>
        <begin position="192"/>
        <end position="223"/>
    </location>
</feature>
<dbReference type="InterPro" id="IPR005141">
    <property type="entry name" value="eRF1_2"/>
</dbReference>
<organism evidence="3 4">
    <name type="scientific">Cafeteria roenbergensis</name>
    <name type="common">Marine flagellate</name>
    <dbReference type="NCBI Taxonomy" id="33653"/>
    <lineage>
        <taxon>Eukaryota</taxon>
        <taxon>Sar</taxon>
        <taxon>Stramenopiles</taxon>
        <taxon>Bigyra</taxon>
        <taxon>Opalozoa</taxon>
        <taxon>Bicosoecida</taxon>
        <taxon>Cafeteriaceae</taxon>
        <taxon>Cafeteria</taxon>
    </lineage>
</organism>
<feature type="region of interest" description="Disordered" evidence="1">
    <location>
        <begin position="390"/>
        <end position="414"/>
    </location>
</feature>
<dbReference type="SUPFAM" id="SSF53137">
    <property type="entry name" value="Translational machinery components"/>
    <property type="match status" value="1"/>
</dbReference>
<keyword evidence="4" id="KW-1185">Reference proteome</keyword>
<gene>
    <name evidence="3" type="ORF">FNF29_07174</name>
</gene>
<accession>A0A5A8C6L7</accession>
<dbReference type="AlphaFoldDB" id="A0A5A8C6L7"/>
<reference evidence="3 4" key="1">
    <citation type="submission" date="2019-07" db="EMBL/GenBank/DDBJ databases">
        <title>Genomes of Cafeteria roenbergensis.</title>
        <authorList>
            <person name="Fischer M.G."/>
            <person name="Hackl T."/>
            <person name="Roman M."/>
        </authorList>
    </citation>
    <scope>NUCLEOTIDE SEQUENCE [LARGE SCALE GENOMIC DNA]</scope>
    <source>
        <strain evidence="3 4">BVI</strain>
    </source>
</reference>
<sequence>MQAASFTVLDRADALDAATSSHGGLMTLLVETAAVRGRIPAEGLAVFVGGAGGEEAVLLGNPESPFRRLIYYCGNAFDTAPLRASVCPQATVGVVAVSGTGCIVAVAGTSQASSPALSGGAGAGTGAARGGVGSRPRVLHRISTCVPSKHQKGGQSAPRFGRIRDECRHALAAKIAAAAALCLRPPSKGAGGDSGAGGLADAGNGSSPGGFAGGSDRSPTDSGIDVSAIVLAGPDEMRRDVMDRLPEKLRRIVVAQVTPDYSGEAAVRAALRAPELWAAIKGGRMDVERRLCQCVIAGLVGGSGSGGGSGADGGTAAAAAAGAGAVTAGTGAADVSGLLSWAEAATAAGCAPGHVTAAVGASDSLATALLQGAARVIVVTEDCPAMIASASASTGHGSPPGSAPPQAPASPASDLAVWDRGCGVAPPTPGSATEDGRVWEGAARWACRAWAEGRLPGVDAVFVLGRGGGSTEAGAMVSGMGGFAALLRWPVLEASVERGAAELLVKPARASGGAAAATAAGAGGAYDDYDDEDWL</sequence>
<feature type="compositionally biased region" description="Gly residues" evidence="1">
    <location>
        <begin position="192"/>
        <end position="213"/>
    </location>
</feature>
<dbReference type="GO" id="GO:0003747">
    <property type="term" value="F:translation release factor activity"/>
    <property type="evidence" value="ECO:0007669"/>
    <property type="project" value="InterPro"/>
</dbReference>
<evidence type="ECO:0000313" key="3">
    <source>
        <dbReference type="EMBL" id="KAA0147720.1"/>
    </source>
</evidence>
<protein>
    <recommendedName>
        <fullName evidence="2">eRF1 domain-containing protein</fullName>
    </recommendedName>
</protein>
<name>A0A5A8C6L7_CAFRO</name>
<feature type="compositionally biased region" description="Low complexity" evidence="1">
    <location>
        <begin position="390"/>
        <end position="400"/>
    </location>
</feature>
<evidence type="ECO:0000313" key="4">
    <source>
        <dbReference type="Proteomes" id="UP000323011"/>
    </source>
</evidence>
<proteinExistence type="predicted"/>
<comment type="caution">
    <text evidence="3">The sequence shown here is derived from an EMBL/GenBank/DDBJ whole genome shotgun (WGS) entry which is preliminary data.</text>
</comment>
<dbReference type="Pfam" id="PF03464">
    <property type="entry name" value="eRF1_2"/>
    <property type="match status" value="1"/>
</dbReference>
<dbReference type="InterPro" id="IPR004403">
    <property type="entry name" value="Peptide_chain-rel_eRF1/aRF1"/>
</dbReference>
<dbReference type="Proteomes" id="UP000323011">
    <property type="component" value="Unassembled WGS sequence"/>
</dbReference>
<dbReference type="InterPro" id="IPR042226">
    <property type="entry name" value="eFR1_2_sf"/>
</dbReference>
<dbReference type="Gene3D" id="3.30.420.60">
    <property type="entry name" value="eRF1 domain 2"/>
    <property type="match status" value="1"/>
</dbReference>
<feature type="domain" description="eRF1" evidence="2">
    <location>
        <begin position="133"/>
        <end position="179"/>
    </location>
</feature>
<dbReference type="PANTHER" id="PTHR10113">
    <property type="entry name" value="PEPTIDE CHAIN RELEASE FACTOR SUBUNIT 1"/>
    <property type="match status" value="1"/>
</dbReference>
<evidence type="ECO:0000259" key="2">
    <source>
        <dbReference type="Pfam" id="PF03464"/>
    </source>
</evidence>
<evidence type="ECO:0000256" key="1">
    <source>
        <dbReference type="SAM" id="MobiDB-lite"/>
    </source>
</evidence>
<dbReference type="EMBL" id="VLTN01000062">
    <property type="protein sequence ID" value="KAA0147720.1"/>
    <property type="molecule type" value="Genomic_DNA"/>
</dbReference>
<feature type="region of interest" description="Disordered" evidence="1">
    <location>
        <begin position="512"/>
        <end position="535"/>
    </location>
</feature>